<reference evidence="1" key="1">
    <citation type="submission" date="2020-12" db="EMBL/GenBank/DDBJ databases">
        <title>Sedimentitalea sp. nov., isolated from sand in Incheon.</title>
        <authorList>
            <person name="Kim W."/>
        </authorList>
    </citation>
    <scope>NUCLEOTIDE SEQUENCE</scope>
    <source>
        <strain evidence="1">CAU 1593</strain>
    </source>
</reference>
<comment type="caution">
    <text evidence="1">The sequence shown here is derived from an EMBL/GenBank/DDBJ whole genome shotgun (WGS) entry which is preliminary data.</text>
</comment>
<accession>A0A8J7M032</accession>
<proteinExistence type="predicted"/>
<dbReference type="RefSeq" id="WP_199026550.1">
    <property type="nucleotide sequence ID" value="NZ_JAELVR010000021.1"/>
</dbReference>
<protein>
    <submittedName>
        <fullName evidence="1">Uncharacterized protein</fullName>
    </submittedName>
</protein>
<evidence type="ECO:0000313" key="2">
    <source>
        <dbReference type="Proteomes" id="UP000619079"/>
    </source>
</evidence>
<gene>
    <name evidence="1" type="ORF">JF290_19325</name>
</gene>
<dbReference type="EMBL" id="JAELVR010000021">
    <property type="protein sequence ID" value="MBJ6373676.1"/>
    <property type="molecule type" value="Genomic_DNA"/>
</dbReference>
<evidence type="ECO:0000313" key="1">
    <source>
        <dbReference type="EMBL" id="MBJ6373676.1"/>
    </source>
</evidence>
<dbReference type="AlphaFoldDB" id="A0A8J7M032"/>
<name>A0A8J7M032_9RHOB</name>
<dbReference type="Proteomes" id="UP000619079">
    <property type="component" value="Unassembled WGS sequence"/>
</dbReference>
<organism evidence="1 2">
    <name type="scientific">Sedimentitalea arenosa</name>
    <dbReference type="NCBI Taxonomy" id="2798803"/>
    <lineage>
        <taxon>Bacteria</taxon>
        <taxon>Pseudomonadati</taxon>
        <taxon>Pseudomonadota</taxon>
        <taxon>Alphaproteobacteria</taxon>
        <taxon>Rhodobacterales</taxon>
        <taxon>Paracoccaceae</taxon>
        <taxon>Sedimentitalea</taxon>
    </lineage>
</organism>
<keyword evidence="2" id="KW-1185">Reference proteome</keyword>
<sequence length="130" mass="14245">MSIRKPSWFSSETIMVSTAPTCGLTKGGRLLPIVDPITGKRIQETDPETGGSVDAVDDKLKADAIALANGSQTETLNFIPAAEIDLRCAVPTYYDHRYRDQFNEAMKEPQFVGFGTATIGDLIRLRTHSQ</sequence>